<keyword evidence="3" id="KW-0378">Hydrolase</keyword>
<dbReference type="AlphaFoldDB" id="A0A935C7A3"/>
<evidence type="ECO:0000313" key="13">
    <source>
        <dbReference type="EMBL" id="MBK6264805.1"/>
    </source>
</evidence>
<dbReference type="GO" id="GO:0004386">
    <property type="term" value="F:helicase activity"/>
    <property type="evidence" value="ECO:0007669"/>
    <property type="project" value="UniProtKB-KW"/>
</dbReference>
<evidence type="ECO:0000256" key="5">
    <source>
        <dbReference type="ARBA" id="ARBA00022840"/>
    </source>
</evidence>
<reference evidence="13" key="1">
    <citation type="submission" date="2021-01" db="EMBL/GenBank/DDBJ databases">
        <title>Marivirga aurantiaca sp. nov., isolated from intertidal surface sediments.</title>
        <authorList>
            <person name="Zhang M."/>
        </authorList>
    </citation>
    <scope>NUCLEOTIDE SEQUENCE</scope>
    <source>
        <strain evidence="13">S37H4</strain>
    </source>
</reference>
<dbReference type="InterPro" id="IPR013701">
    <property type="entry name" value="Lhr-like_DEAD/DEAH_assoc"/>
</dbReference>
<dbReference type="SUPFAM" id="SSF52540">
    <property type="entry name" value="P-loop containing nucleoside triphosphate hydrolases"/>
    <property type="match status" value="1"/>
</dbReference>
<dbReference type="SMART" id="SM00487">
    <property type="entry name" value="DEXDc"/>
    <property type="match status" value="1"/>
</dbReference>
<dbReference type="Pfam" id="PF19306">
    <property type="entry name" value="WHD_Lhr"/>
    <property type="match status" value="1"/>
</dbReference>
<evidence type="ECO:0000256" key="2">
    <source>
        <dbReference type="ARBA" id="ARBA00022763"/>
    </source>
</evidence>
<dbReference type="InterPro" id="IPR017170">
    <property type="entry name" value="Lhr-like"/>
</dbReference>
<keyword evidence="14" id="KW-1185">Reference proteome</keyword>
<sequence length="814" mass="92671">MDKRIGLGKDWFKKQGWKAFPFQVETWNSYLSGKSGLLNAPTGSGKTYALWIACLLSHYTQQKKLLSQPKKGLKFLWILPLRALSKDIQSAMQVSADDFGFSWQIETRTGDTSTKDRQRQKKSPPDCLITTPESLHLLLSQKNSSQYFKNLEAIIVDEWHELLGSKRGVQVELALAVLKDLAVSKLRIWAISATIGNLEEARDVLLGKDAKEGDFIRSDIEKLIQIESILPDEVENYPWAGHLGIKLIDKVLPIIHQNKTTLIFTNTRSQTEIWYQKLLEKSPDLAGAIAMHHGSLSNHIRIWVEEALHSGIIKVVVCTSSLDLGVDFRPVDTIIQVGSPKGISRFAQRAGRSGHRPGEKSRIYFLPTHSLELIEGAALRQAISEKNFEARIPVQKAFDVLLQFMITLAVGEGFNPEKLLSQIKSTYCFRDITEEEWQWILNFIQFGGKSLSAYDEYHKVVQEESLLKVVNKKIAMRHRLSIGTIVGDQLLNIKYIKGGYIGTVEENFISRLKPGDVFWFSGRNLEYVRLKDMTVQVKLSKKKTGLVPKWMGGRMPLSSQLSFYIRQKLDDFTKGIIRDIELEKISPLINRQKKFSIIPAQNELLIETVSSKEGFHIFIFPFEGRFIHEVLASLVAYRISISQPISFSIAMNDYGLELLTDEVIDMEEALSLDLFSAVNLEEDILRGINETEMAKRKFRDIAAISGLIFKGFPGKNVKDKHLQASSSIMFGVFTEYEPENLLLKQAHEEVIQHQLEKERLEKAIARINQQKIILKKLAQPSPFSFPIMVDRLREKFSTETLEERVAKIQLQLES</sequence>
<dbReference type="InterPro" id="IPR026362">
    <property type="entry name" value="DEXH_lig_assoc"/>
</dbReference>
<dbReference type="PROSITE" id="PS51194">
    <property type="entry name" value="HELICASE_CTER"/>
    <property type="match status" value="1"/>
</dbReference>
<dbReference type="PANTHER" id="PTHR47962:SF3">
    <property type="entry name" value="LARGE ATP-DEPENDENT HELICASE-RELATED PROTEIN"/>
    <property type="match status" value="1"/>
</dbReference>
<accession>A0A935C7A3</accession>
<dbReference type="GO" id="GO:0003677">
    <property type="term" value="F:DNA binding"/>
    <property type="evidence" value="ECO:0007669"/>
    <property type="project" value="UniProtKB-KW"/>
</dbReference>
<dbReference type="PANTHER" id="PTHR47962">
    <property type="entry name" value="ATP-DEPENDENT HELICASE LHR-RELATED-RELATED"/>
    <property type="match status" value="1"/>
</dbReference>
<organism evidence="13 14">
    <name type="scientific">Marivirga aurantiaca</name>
    <dbReference type="NCBI Taxonomy" id="2802615"/>
    <lineage>
        <taxon>Bacteria</taxon>
        <taxon>Pseudomonadati</taxon>
        <taxon>Bacteroidota</taxon>
        <taxon>Cytophagia</taxon>
        <taxon>Cytophagales</taxon>
        <taxon>Marivirgaceae</taxon>
        <taxon>Marivirga</taxon>
    </lineage>
</organism>
<dbReference type="InterPro" id="IPR011545">
    <property type="entry name" value="DEAD/DEAH_box_helicase_dom"/>
</dbReference>
<dbReference type="InterPro" id="IPR014001">
    <property type="entry name" value="Helicase_ATP-bd"/>
</dbReference>
<keyword evidence="10" id="KW-0175">Coiled coil</keyword>
<dbReference type="Gene3D" id="3.40.50.300">
    <property type="entry name" value="P-loop containing nucleotide triphosphate hydrolases"/>
    <property type="match status" value="2"/>
</dbReference>
<comment type="similarity">
    <text evidence="9">Belongs to the Lhr helicase family. Lhr-Core subfamily.</text>
</comment>
<keyword evidence="8" id="KW-0413">Isomerase</keyword>
<dbReference type="InterPro" id="IPR045628">
    <property type="entry name" value="Lhr_WH_dom"/>
</dbReference>
<dbReference type="SMART" id="SM00490">
    <property type="entry name" value="HELICc"/>
    <property type="match status" value="1"/>
</dbReference>
<name>A0A935C7A3_9BACT</name>
<keyword evidence="5" id="KW-0067">ATP-binding</keyword>
<keyword evidence="4" id="KW-0347">Helicase</keyword>
<feature type="domain" description="Helicase C-terminal" evidence="12">
    <location>
        <begin position="247"/>
        <end position="406"/>
    </location>
</feature>
<keyword evidence="7" id="KW-0234">DNA repair</keyword>
<dbReference type="GO" id="GO:0005524">
    <property type="term" value="F:ATP binding"/>
    <property type="evidence" value="ECO:0007669"/>
    <property type="project" value="UniProtKB-KW"/>
</dbReference>
<feature type="domain" description="Helicase ATP-binding" evidence="11">
    <location>
        <begin position="27"/>
        <end position="213"/>
    </location>
</feature>
<dbReference type="RefSeq" id="WP_201430472.1">
    <property type="nucleotide sequence ID" value="NZ_JAEQBW010000002.1"/>
</dbReference>
<dbReference type="EMBL" id="JAEQBW010000002">
    <property type="protein sequence ID" value="MBK6264805.1"/>
    <property type="molecule type" value="Genomic_DNA"/>
</dbReference>
<evidence type="ECO:0000256" key="4">
    <source>
        <dbReference type="ARBA" id="ARBA00022806"/>
    </source>
</evidence>
<evidence type="ECO:0000256" key="7">
    <source>
        <dbReference type="ARBA" id="ARBA00023204"/>
    </source>
</evidence>
<dbReference type="PIRSF" id="PIRSF037307">
    <property type="entry name" value="Lhr-like_helic_prd"/>
    <property type="match status" value="1"/>
</dbReference>
<evidence type="ECO:0000256" key="10">
    <source>
        <dbReference type="SAM" id="Coils"/>
    </source>
</evidence>
<dbReference type="GO" id="GO:0006281">
    <property type="term" value="P:DNA repair"/>
    <property type="evidence" value="ECO:0007669"/>
    <property type="project" value="UniProtKB-KW"/>
</dbReference>
<proteinExistence type="inferred from homology"/>
<dbReference type="InterPro" id="IPR001650">
    <property type="entry name" value="Helicase_C-like"/>
</dbReference>
<evidence type="ECO:0000256" key="3">
    <source>
        <dbReference type="ARBA" id="ARBA00022801"/>
    </source>
</evidence>
<evidence type="ECO:0000313" key="14">
    <source>
        <dbReference type="Proteomes" id="UP000611723"/>
    </source>
</evidence>
<comment type="caution">
    <text evidence="13">The sequence shown here is derived from an EMBL/GenBank/DDBJ whole genome shotgun (WGS) entry which is preliminary data.</text>
</comment>
<feature type="coiled-coil region" evidence="10">
    <location>
        <begin position="743"/>
        <end position="777"/>
    </location>
</feature>
<dbReference type="Pfam" id="PF00270">
    <property type="entry name" value="DEAD"/>
    <property type="match status" value="1"/>
</dbReference>
<evidence type="ECO:0000256" key="9">
    <source>
        <dbReference type="ARBA" id="ARBA00093467"/>
    </source>
</evidence>
<dbReference type="PROSITE" id="PS51192">
    <property type="entry name" value="HELICASE_ATP_BIND_1"/>
    <property type="match status" value="1"/>
</dbReference>
<keyword evidence="13" id="KW-0436">Ligase</keyword>
<dbReference type="Pfam" id="PF08494">
    <property type="entry name" value="DEAD_assoc"/>
    <property type="match status" value="1"/>
</dbReference>
<dbReference type="NCBIfam" id="TIGR04121">
    <property type="entry name" value="DEXH_lig_assoc"/>
    <property type="match status" value="1"/>
</dbReference>
<dbReference type="GO" id="GO:0016887">
    <property type="term" value="F:ATP hydrolysis activity"/>
    <property type="evidence" value="ECO:0007669"/>
    <property type="project" value="TreeGrafter"/>
</dbReference>
<evidence type="ECO:0000256" key="6">
    <source>
        <dbReference type="ARBA" id="ARBA00023125"/>
    </source>
</evidence>
<evidence type="ECO:0000256" key="1">
    <source>
        <dbReference type="ARBA" id="ARBA00022741"/>
    </source>
</evidence>
<protein>
    <submittedName>
        <fullName evidence="13">Ligase-associated DNA damage response DEXH box helicase</fullName>
    </submittedName>
</protein>
<keyword evidence="1" id="KW-0547">Nucleotide-binding</keyword>
<keyword evidence="2" id="KW-0227">DNA damage</keyword>
<evidence type="ECO:0000256" key="8">
    <source>
        <dbReference type="ARBA" id="ARBA00023235"/>
    </source>
</evidence>
<dbReference type="Pfam" id="PF00271">
    <property type="entry name" value="Helicase_C"/>
    <property type="match status" value="1"/>
</dbReference>
<dbReference type="GO" id="GO:0016874">
    <property type="term" value="F:ligase activity"/>
    <property type="evidence" value="ECO:0007669"/>
    <property type="project" value="UniProtKB-KW"/>
</dbReference>
<evidence type="ECO:0000259" key="12">
    <source>
        <dbReference type="PROSITE" id="PS51194"/>
    </source>
</evidence>
<keyword evidence="6" id="KW-0238">DNA-binding</keyword>
<dbReference type="InterPro" id="IPR027417">
    <property type="entry name" value="P-loop_NTPase"/>
</dbReference>
<evidence type="ECO:0000259" key="11">
    <source>
        <dbReference type="PROSITE" id="PS51192"/>
    </source>
</evidence>
<dbReference type="CDD" id="cd18796">
    <property type="entry name" value="SF2_C_LHR"/>
    <property type="match status" value="1"/>
</dbReference>
<gene>
    <name evidence="13" type="ORF">JKA74_07135</name>
</gene>
<dbReference type="InterPro" id="IPR052511">
    <property type="entry name" value="ATP-dep_Helicase"/>
</dbReference>
<dbReference type="CDD" id="cd17922">
    <property type="entry name" value="DEXHc_LHR-like"/>
    <property type="match status" value="1"/>
</dbReference>
<dbReference type="Proteomes" id="UP000611723">
    <property type="component" value="Unassembled WGS sequence"/>
</dbReference>